<dbReference type="EMBL" id="BOPG01000085">
    <property type="protein sequence ID" value="GIJ62954.1"/>
    <property type="molecule type" value="Genomic_DNA"/>
</dbReference>
<evidence type="ECO:0000313" key="3">
    <source>
        <dbReference type="Proteomes" id="UP000612585"/>
    </source>
</evidence>
<accession>A0A8J3ZFE7</accession>
<gene>
    <name evidence="2" type="ORF">Vau01_104700</name>
</gene>
<sequence>MTGGLPVSWIDPRLEALEAELFLIGQELAAAEARLVDVRTRLAVFTRLHERLLAPWHAQLDEIEARIAELLAEGSRRADDRDDVVRTARVLLGEADPEALTEFRTARLVCPVARRLSDSGGRDGRQSQGHVIEGGCRWILTNRGVTDLDGPCPPGAQEEFAVGPAGCSTSAGAGPFSRTMTVSASDTLANLFHSNRSAISRATSPTPRRPSTNRIRPTSCLSASPQYHHAYR</sequence>
<dbReference type="RefSeq" id="WP_204008914.1">
    <property type="nucleotide sequence ID" value="NZ_BOPG01000085.1"/>
</dbReference>
<proteinExistence type="predicted"/>
<comment type="caution">
    <text evidence="2">The sequence shown here is derived from an EMBL/GenBank/DDBJ whole genome shotgun (WGS) entry which is preliminary data.</text>
</comment>
<keyword evidence="3" id="KW-1185">Reference proteome</keyword>
<protein>
    <submittedName>
        <fullName evidence="2">Uncharacterized protein</fullName>
    </submittedName>
</protein>
<evidence type="ECO:0000313" key="2">
    <source>
        <dbReference type="EMBL" id="GIJ62954.1"/>
    </source>
</evidence>
<feature type="region of interest" description="Disordered" evidence="1">
    <location>
        <begin position="196"/>
        <end position="232"/>
    </location>
</feature>
<feature type="compositionally biased region" description="Polar residues" evidence="1">
    <location>
        <begin position="196"/>
        <end position="225"/>
    </location>
</feature>
<name>A0A8J3ZFE7_9ACTN</name>
<dbReference type="AlphaFoldDB" id="A0A8J3ZFE7"/>
<dbReference type="Proteomes" id="UP000612585">
    <property type="component" value="Unassembled WGS sequence"/>
</dbReference>
<organism evidence="2 3">
    <name type="scientific">Virgisporangium aurantiacum</name>
    <dbReference type="NCBI Taxonomy" id="175570"/>
    <lineage>
        <taxon>Bacteria</taxon>
        <taxon>Bacillati</taxon>
        <taxon>Actinomycetota</taxon>
        <taxon>Actinomycetes</taxon>
        <taxon>Micromonosporales</taxon>
        <taxon>Micromonosporaceae</taxon>
        <taxon>Virgisporangium</taxon>
    </lineage>
</organism>
<evidence type="ECO:0000256" key="1">
    <source>
        <dbReference type="SAM" id="MobiDB-lite"/>
    </source>
</evidence>
<reference evidence="2" key="1">
    <citation type="submission" date="2021-01" db="EMBL/GenBank/DDBJ databases">
        <title>Whole genome shotgun sequence of Virgisporangium aurantiacum NBRC 16421.</title>
        <authorList>
            <person name="Komaki H."/>
            <person name="Tamura T."/>
        </authorList>
    </citation>
    <scope>NUCLEOTIDE SEQUENCE</scope>
    <source>
        <strain evidence="2">NBRC 16421</strain>
    </source>
</reference>